<keyword evidence="3" id="KW-1185">Reference proteome</keyword>
<accession>A0A1L7THG1</accession>
<dbReference type="GeneID" id="65093335"/>
<proteinExistence type="predicted"/>
<dbReference type="RefSeq" id="XP_041683981.1">
    <property type="nucleotide sequence ID" value="XM_041833638.1"/>
</dbReference>
<reference evidence="3" key="1">
    <citation type="journal article" date="2016" name="Genome Biol. Evol.">
        <title>Comparative 'omics' of the Fusarium fujikuroi species complex highlights differences in genetic potential and metabolite synthesis.</title>
        <authorList>
            <person name="Niehaus E.-M."/>
            <person name="Muensterkoetter M."/>
            <person name="Proctor R.H."/>
            <person name="Brown D.W."/>
            <person name="Sharon A."/>
            <person name="Idan Y."/>
            <person name="Oren-Young L."/>
            <person name="Sieber C.M."/>
            <person name="Novak O."/>
            <person name="Pencik A."/>
            <person name="Tarkowska D."/>
            <person name="Hromadova K."/>
            <person name="Freeman S."/>
            <person name="Maymon M."/>
            <person name="Elazar M."/>
            <person name="Youssef S.A."/>
            <person name="El-Shabrawy E.S.M."/>
            <person name="Shalaby A.B.A."/>
            <person name="Houterman P."/>
            <person name="Brock N.L."/>
            <person name="Burkhardt I."/>
            <person name="Tsavkelova E.A."/>
            <person name="Dickschat J.S."/>
            <person name="Galuszka P."/>
            <person name="Gueldener U."/>
            <person name="Tudzynski B."/>
        </authorList>
    </citation>
    <scope>NUCLEOTIDE SEQUENCE [LARGE SCALE GENOMIC DNA]</scope>
    <source>
        <strain evidence="3">MRC7560</strain>
    </source>
</reference>
<organism evidence="2 3">
    <name type="scientific">Fusarium mangiferae</name>
    <name type="common">Mango malformation disease fungus</name>
    <dbReference type="NCBI Taxonomy" id="192010"/>
    <lineage>
        <taxon>Eukaryota</taxon>
        <taxon>Fungi</taxon>
        <taxon>Dikarya</taxon>
        <taxon>Ascomycota</taxon>
        <taxon>Pezizomycotina</taxon>
        <taxon>Sordariomycetes</taxon>
        <taxon>Hypocreomycetidae</taxon>
        <taxon>Hypocreales</taxon>
        <taxon>Nectriaceae</taxon>
        <taxon>Fusarium</taxon>
        <taxon>Fusarium fujikuroi species complex</taxon>
    </lineage>
</organism>
<protein>
    <submittedName>
        <fullName evidence="2">Uncharacterized protein</fullName>
    </submittedName>
</protein>
<dbReference type="PANTHER" id="PTHR37535:SF4">
    <property type="entry name" value="FLUG DOMAIN-CONTAINING PROTEIN"/>
    <property type="match status" value="1"/>
</dbReference>
<dbReference type="EMBL" id="FCQH01000007">
    <property type="protein sequence ID" value="CVK96262.1"/>
    <property type="molecule type" value="Genomic_DNA"/>
</dbReference>
<dbReference type="Proteomes" id="UP000184255">
    <property type="component" value="Unassembled WGS sequence"/>
</dbReference>
<gene>
    <name evidence="2" type="ORF">FMAN_14086</name>
</gene>
<comment type="caution">
    <text evidence="2">The sequence shown here is derived from an EMBL/GenBank/DDBJ whole genome shotgun (WGS) entry which is preliminary data.</text>
</comment>
<keyword evidence="1" id="KW-1133">Transmembrane helix</keyword>
<evidence type="ECO:0000313" key="2">
    <source>
        <dbReference type="EMBL" id="CVK96262.1"/>
    </source>
</evidence>
<dbReference type="Pfam" id="PF11917">
    <property type="entry name" value="DUF3435"/>
    <property type="match status" value="1"/>
</dbReference>
<evidence type="ECO:0000256" key="1">
    <source>
        <dbReference type="SAM" id="Phobius"/>
    </source>
</evidence>
<dbReference type="AlphaFoldDB" id="A0A1L7THG1"/>
<name>A0A1L7THG1_FUSMA</name>
<dbReference type="VEuPathDB" id="FungiDB:FMAN_14086"/>
<keyword evidence="1" id="KW-0812">Transmembrane</keyword>
<dbReference type="PANTHER" id="PTHR37535">
    <property type="entry name" value="FLUG DOMAIN PROTEIN"/>
    <property type="match status" value="1"/>
</dbReference>
<dbReference type="InterPro" id="IPR021842">
    <property type="entry name" value="DUF3435"/>
</dbReference>
<evidence type="ECO:0000313" key="3">
    <source>
        <dbReference type="Proteomes" id="UP000184255"/>
    </source>
</evidence>
<keyword evidence="1" id="KW-0472">Membrane</keyword>
<feature type="transmembrane region" description="Helical" evidence="1">
    <location>
        <begin position="20"/>
        <end position="40"/>
    </location>
</feature>
<sequence>MHPSTSPRFPRPSAKLTIFWLRTAKVLVFCPINIIIAIALHDNAFDSEHLTGASRVFRLETWGATQCTRLRWKQWMLKVPVFRTTYPTLRDDLKRQTLEMGSKNH</sequence>